<evidence type="ECO:0000313" key="6">
    <source>
        <dbReference type="EMBL" id="GIJ29597.1"/>
    </source>
</evidence>
<proteinExistence type="predicted"/>
<evidence type="ECO:0000256" key="3">
    <source>
        <dbReference type="ARBA" id="ARBA00023163"/>
    </source>
</evidence>
<dbReference type="Gene3D" id="1.10.357.10">
    <property type="entry name" value="Tetracycline Repressor, domain 2"/>
    <property type="match status" value="1"/>
</dbReference>
<dbReference type="InterPro" id="IPR049445">
    <property type="entry name" value="TetR_SbtR-like_C"/>
</dbReference>
<reference evidence="6 7" key="1">
    <citation type="submission" date="2021-01" db="EMBL/GenBank/DDBJ databases">
        <title>Whole genome shotgun sequence of Verrucosispora qiuiae NBRC 106684.</title>
        <authorList>
            <person name="Komaki H."/>
            <person name="Tamura T."/>
        </authorList>
    </citation>
    <scope>NUCLEOTIDE SEQUENCE [LARGE SCALE GENOMIC DNA]</scope>
    <source>
        <strain evidence="6 7">NBRC 106684</strain>
    </source>
</reference>
<dbReference type="EMBL" id="BOPC01000076">
    <property type="protein sequence ID" value="GIJ29597.1"/>
    <property type="molecule type" value="Genomic_DNA"/>
</dbReference>
<keyword evidence="2 4" id="KW-0238">DNA-binding</keyword>
<dbReference type="InterPro" id="IPR023772">
    <property type="entry name" value="DNA-bd_HTH_TetR-type_CS"/>
</dbReference>
<accession>A0ABQ4JGF9</accession>
<dbReference type="SUPFAM" id="SSF46689">
    <property type="entry name" value="Homeodomain-like"/>
    <property type="match status" value="1"/>
</dbReference>
<keyword evidence="3" id="KW-0804">Transcription</keyword>
<evidence type="ECO:0000256" key="4">
    <source>
        <dbReference type="PROSITE-ProRule" id="PRU00335"/>
    </source>
</evidence>
<name>A0ABQ4JGF9_9ACTN</name>
<dbReference type="PROSITE" id="PS01081">
    <property type="entry name" value="HTH_TETR_1"/>
    <property type="match status" value="1"/>
</dbReference>
<protein>
    <submittedName>
        <fullName evidence="6">TetR family transcriptional regulator</fullName>
    </submittedName>
</protein>
<sequence length="218" mass="23476">MRADAAHNRARLVSAARAVFGEQGLNASMRQIARHAGVSEPTLRRRFASKEELVAEAFGDQVAVYADAAEQALVMADAWEGFTTFVHRVAKMQLADRGFTEVLTMTFPESMRAETHRRRAYTAATALIRRAQAAGVLRADFSPEDLVLVLMAHAGVVAAAGPLAQTLSDRLLAYLLEAFAAPGSGPLPPAPSASETYRALLRLHGDKDHSKRGRTAAP</sequence>
<dbReference type="InterPro" id="IPR001647">
    <property type="entry name" value="HTH_TetR"/>
</dbReference>
<dbReference type="InterPro" id="IPR050109">
    <property type="entry name" value="HTH-type_TetR-like_transc_reg"/>
</dbReference>
<evidence type="ECO:0000256" key="1">
    <source>
        <dbReference type="ARBA" id="ARBA00023015"/>
    </source>
</evidence>
<feature type="DNA-binding region" description="H-T-H motif" evidence="4">
    <location>
        <begin position="28"/>
        <end position="47"/>
    </location>
</feature>
<dbReference type="PANTHER" id="PTHR30055">
    <property type="entry name" value="HTH-TYPE TRANSCRIPTIONAL REGULATOR RUTR"/>
    <property type="match status" value="1"/>
</dbReference>
<feature type="domain" description="HTH tetR-type" evidence="5">
    <location>
        <begin position="6"/>
        <end position="65"/>
    </location>
</feature>
<evidence type="ECO:0000259" key="5">
    <source>
        <dbReference type="PROSITE" id="PS50977"/>
    </source>
</evidence>
<gene>
    <name evidence="6" type="ORF">Vqi01_47590</name>
</gene>
<dbReference type="PROSITE" id="PS50977">
    <property type="entry name" value="HTH_TETR_2"/>
    <property type="match status" value="1"/>
</dbReference>
<organism evidence="6 7">
    <name type="scientific">Micromonospora qiuiae</name>
    <dbReference type="NCBI Taxonomy" id="502268"/>
    <lineage>
        <taxon>Bacteria</taxon>
        <taxon>Bacillati</taxon>
        <taxon>Actinomycetota</taxon>
        <taxon>Actinomycetes</taxon>
        <taxon>Micromonosporales</taxon>
        <taxon>Micromonosporaceae</taxon>
        <taxon>Micromonospora</taxon>
    </lineage>
</organism>
<dbReference type="SUPFAM" id="SSF48498">
    <property type="entry name" value="Tetracyclin repressor-like, C-terminal domain"/>
    <property type="match status" value="1"/>
</dbReference>
<keyword evidence="7" id="KW-1185">Reference proteome</keyword>
<dbReference type="InterPro" id="IPR009057">
    <property type="entry name" value="Homeodomain-like_sf"/>
</dbReference>
<dbReference type="Pfam" id="PF21597">
    <property type="entry name" value="TetR_C_43"/>
    <property type="match status" value="1"/>
</dbReference>
<dbReference type="InterPro" id="IPR036271">
    <property type="entry name" value="Tet_transcr_reg_TetR-rel_C_sf"/>
</dbReference>
<dbReference type="PANTHER" id="PTHR30055:SF234">
    <property type="entry name" value="HTH-TYPE TRANSCRIPTIONAL REGULATOR BETI"/>
    <property type="match status" value="1"/>
</dbReference>
<keyword evidence="1" id="KW-0805">Transcription regulation</keyword>
<dbReference type="Proteomes" id="UP000653076">
    <property type="component" value="Unassembled WGS sequence"/>
</dbReference>
<dbReference type="PRINTS" id="PR00455">
    <property type="entry name" value="HTHTETR"/>
</dbReference>
<evidence type="ECO:0000256" key="2">
    <source>
        <dbReference type="ARBA" id="ARBA00023125"/>
    </source>
</evidence>
<comment type="caution">
    <text evidence="6">The sequence shown here is derived from an EMBL/GenBank/DDBJ whole genome shotgun (WGS) entry which is preliminary data.</text>
</comment>
<evidence type="ECO:0000313" key="7">
    <source>
        <dbReference type="Proteomes" id="UP000653076"/>
    </source>
</evidence>
<dbReference type="Pfam" id="PF00440">
    <property type="entry name" value="TetR_N"/>
    <property type="match status" value="1"/>
</dbReference>